<reference evidence="7 8" key="1">
    <citation type="journal article" date="2020" name="Microorganisms">
        <title>Osmotic Adaptation and Compatible Solute Biosynthesis of Phototrophic Bacteria as Revealed from Genome Analyses.</title>
        <authorList>
            <person name="Imhoff J.F."/>
            <person name="Rahn T."/>
            <person name="Kunzel S."/>
            <person name="Keller A."/>
            <person name="Neulinger S.C."/>
        </authorList>
    </citation>
    <scope>NUCLEOTIDE SEQUENCE [LARGE SCALE GENOMIC DNA]</scope>
    <source>
        <strain evidence="7 8">DSM 15382</strain>
    </source>
</reference>
<comment type="caution">
    <text evidence="7">The sequence shown here is derived from an EMBL/GenBank/DDBJ whole genome shotgun (WGS) entry which is preliminary data.</text>
</comment>
<evidence type="ECO:0000256" key="6">
    <source>
        <dbReference type="SAM" id="MobiDB-lite"/>
    </source>
</evidence>
<accession>A0ABS1CZ13</accession>
<evidence type="ECO:0000256" key="1">
    <source>
        <dbReference type="ARBA" id="ARBA00004886"/>
    </source>
</evidence>
<dbReference type="Proteomes" id="UP000697995">
    <property type="component" value="Unassembled WGS sequence"/>
</dbReference>
<dbReference type="NCBIfam" id="TIGR02107">
    <property type="entry name" value="PQQ_syn_pqqA"/>
    <property type="match status" value="1"/>
</dbReference>
<feature type="region of interest" description="Disordered" evidence="6">
    <location>
        <begin position="1"/>
        <end position="25"/>
    </location>
</feature>
<sequence length="49" mass="4977">MRAPAATRYGGGVGSPAARAGGSPMAWKKPRLTEICLGLEINAYASATV</sequence>
<evidence type="ECO:0000256" key="4">
    <source>
        <dbReference type="ARBA" id="ARBA00022905"/>
    </source>
</evidence>
<comment type="similarity">
    <text evidence="2 5">Belongs to the PqqA family.</text>
</comment>
<evidence type="ECO:0000313" key="7">
    <source>
        <dbReference type="EMBL" id="MBK1659538.1"/>
    </source>
</evidence>
<comment type="pathway">
    <text evidence="1 5">Cofactor biosynthesis; pyrroloquinoline quinone biosynthesis.</text>
</comment>
<evidence type="ECO:0000256" key="3">
    <source>
        <dbReference type="ARBA" id="ARBA00015086"/>
    </source>
</evidence>
<gene>
    <name evidence="5 7" type="primary">pqqA</name>
    <name evidence="7" type="ORF">CKO45_14970</name>
</gene>
<evidence type="ECO:0000256" key="2">
    <source>
        <dbReference type="ARBA" id="ARBA00009325"/>
    </source>
</evidence>
<proteinExistence type="inferred from homology"/>
<dbReference type="HAMAP" id="MF_00656">
    <property type="entry name" value="PQQ_syn_PqqA"/>
    <property type="match status" value="1"/>
</dbReference>
<keyword evidence="4 5" id="KW-0884">PQQ biosynthesis</keyword>
<keyword evidence="8" id="KW-1185">Reference proteome</keyword>
<protein>
    <recommendedName>
        <fullName evidence="3 5">Coenzyme PQQ synthesis protein A</fullName>
    </recommendedName>
    <alternativeName>
        <fullName evidence="5">Pyrroloquinoline quinone biosynthesis protein A</fullName>
    </alternativeName>
</protein>
<dbReference type="EMBL" id="NRSG01000107">
    <property type="protein sequence ID" value="MBK1659538.1"/>
    <property type="molecule type" value="Genomic_DNA"/>
</dbReference>
<comment type="function">
    <text evidence="5">Required for coenzyme pyrroloquinoline quinone (PQQ) biosynthesis. PQQ is probably formed by cross-linking a specific glutamate to a specific tyrosine residue and excising these residues from the peptide.</text>
</comment>
<feature type="cross-link" description="Pyrroloquinoline quinone (Glu-Tyr)" evidence="5">
    <location>
        <begin position="40"/>
        <end position="44"/>
    </location>
</feature>
<organism evidence="7 8">
    <name type="scientific">Paracraurococcus ruber</name>
    <dbReference type="NCBI Taxonomy" id="77675"/>
    <lineage>
        <taxon>Bacteria</taxon>
        <taxon>Pseudomonadati</taxon>
        <taxon>Pseudomonadota</taxon>
        <taxon>Alphaproteobacteria</taxon>
        <taxon>Acetobacterales</taxon>
        <taxon>Roseomonadaceae</taxon>
        <taxon>Paracraurococcus</taxon>
    </lineage>
</organism>
<dbReference type="Pfam" id="PF08042">
    <property type="entry name" value="PqqA"/>
    <property type="match status" value="1"/>
</dbReference>
<name>A0ABS1CZ13_9PROT</name>
<evidence type="ECO:0000256" key="5">
    <source>
        <dbReference type="HAMAP-Rule" id="MF_00656"/>
    </source>
</evidence>
<evidence type="ECO:0000313" key="8">
    <source>
        <dbReference type="Proteomes" id="UP000697995"/>
    </source>
</evidence>
<dbReference type="InterPro" id="IPR011725">
    <property type="entry name" value="PQQ_synth_PqqA"/>
</dbReference>